<keyword evidence="2" id="KW-0378">Hydrolase</keyword>
<dbReference type="PANTHER" id="PTHR11614">
    <property type="entry name" value="PHOSPHOLIPASE-RELATED"/>
    <property type="match status" value="1"/>
</dbReference>
<dbReference type="Pfam" id="PF12146">
    <property type="entry name" value="Hydrolase_4"/>
    <property type="match status" value="1"/>
</dbReference>
<dbReference type="InterPro" id="IPR029058">
    <property type="entry name" value="AB_hydrolase_fold"/>
</dbReference>
<protein>
    <submittedName>
        <fullName evidence="2">Alpha/beta hydrolase</fullName>
    </submittedName>
</protein>
<evidence type="ECO:0000313" key="3">
    <source>
        <dbReference type="Proteomes" id="UP000623250"/>
    </source>
</evidence>
<dbReference type="Gene3D" id="3.40.50.1820">
    <property type="entry name" value="alpha/beta hydrolase"/>
    <property type="match status" value="1"/>
</dbReference>
<comment type="caution">
    <text evidence="2">The sequence shown here is derived from an EMBL/GenBank/DDBJ whole genome shotgun (WGS) entry which is preliminary data.</text>
</comment>
<reference evidence="2 3" key="1">
    <citation type="submission" date="2020-12" db="EMBL/GenBank/DDBJ databases">
        <title>Revised draft genomes of Rhodomicrobium vannielii ATCC 17100 and Rhodomicrobium udaipurense JA643.</title>
        <authorList>
            <person name="Conners E.M."/>
            <person name="Davenport E.J."/>
            <person name="Bose A."/>
        </authorList>
    </citation>
    <scope>NUCLEOTIDE SEQUENCE [LARGE SCALE GENOMIC DNA]</scope>
    <source>
        <strain evidence="2 3">JA643</strain>
    </source>
</reference>
<organism evidence="2 3">
    <name type="scientific">Rhodomicrobium udaipurense</name>
    <dbReference type="NCBI Taxonomy" id="1202716"/>
    <lineage>
        <taxon>Bacteria</taxon>
        <taxon>Pseudomonadati</taxon>
        <taxon>Pseudomonadota</taxon>
        <taxon>Alphaproteobacteria</taxon>
        <taxon>Hyphomicrobiales</taxon>
        <taxon>Hyphomicrobiaceae</taxon>
        <taxon>Rhodomicrobium</taxon>
    </lineage>
</organism>
<feature type="domain" description="Serine aminopeptidase S33" evidence="1">
    <location>
        <begin position="51"/>
        <end position="305"/>
    </location>
</feature>
<dbReference type="SUPFAM" id="SSF53474">
    <property type="entry name" value="alpha/beta-Hydrolases"/>
    <property type="match status" value="1"/>
</dbReference>
<name>A0A8I1KGK8_9HYPH</name>
<accession>A0A8I1KGK8</accession>
<dbReference type="GO" id="GO:0016787">
    <property type="term" value="F:hydrolase activity"/>
    <property type="evidence" value="ECO:0007669"/>
    <property type="project" value="UniProtKB-KW"/>
</dbReference>
<sequence length="336" mass="36994">MAFQGASPAAELIGITRNPVPGGAICGTFASRDGLQIRYARWDTTAARRIGTVCLFHGRTEFIEKYFETIGDLRRRGFAVATMDWRGQGGSSRMLKNRSKGHAENFAQFDDDVRRFMSGIVLPDCPPPYYCLAHSMGGHLVLRLAQTKVCWWDRIVLTAPMIDFAQTEKRKGVIGLGAEVLTLLGFGDSFIPGGKAQLWERAPFDGNPLTSDRLRYERAQDVLRASPGLGIGAPTIGWVQAACASIATLASTAFMDSIRVPTLIVAASNDQIVSNAAMERFASRVKNCRLIVVSGARHEILMERDQLRDQFWAAFDAYVPGSTLLPRRLEQPEIAL</sequence>
<dbReference type="RefSeq" id="WP_037233780.1">
    <property type="nucleotide sequence ID" value="NZ_JAEMUK010000008.1"/>
</dbReference>
<evidence type="ECO:0000259" key="1">
    <source>
        <dbReference type="Pfam" id="PF12146"/>
    </source>
</evidence>
<dbReference type="Proteomes" id="UP000623250">
    <property type="component" value="Unassembled WGS sequence"/>
</dbReference>
<gene>
    <name evidence="2" type="ORF">JDN41_04665</name>
</gene>
<dbReference type="AlphaFoldDB" id="A0A8I1KGK8"/>
<dbReference type="InterPro" id="IPR022742">
    <property type="entry name" value="Hydrolase_4"/>
</dbReference>
<keyword evidence="3" id="KW-1185">Reference proteome</keyword>
<dbReference type="EMBL" id="JAEMUK010000008">
    <property type="protein sequence ID" value="MBJ7542845.1"/>
    <property type="molecule type" value="Genomic_DNA"/>
</dbReference>
<evidence type="ECO:0000313" key="2">
    <source>
        <dbReference type="EMBL" id="MBJ7542845.1"/>
    </source>
</evidence>
<dbReference type="InterPro" id="IPR051044">
    <property type="entry name" value="MAG_DAG_Lipase"/>
</dbReference>
<proteinExistence type="predicted"/>